<protein>
    <submittedName>
        <fullName evidence="1">Uncharacterized protein</fullName>
    </submittedName>
</protein>
<proteinExistence type="predicted"/>
<organism evidence="1 2">
    <name type="scientific">Zymoseptoria tritici (strain ST99CH_3D7)</name>
    <dbReference type="NCBI Taxonomy" id="1276538"/>
    <lineage>
        <taxon>Eukaryota</taxon>
        <taxon>Fungi</taxon>
        <taxon>Dikarya</taxon>
        <taxon>Ascomycota</taxon>
        <taxon>Pezizomycotina</taxon>
        <taxon>Dothideomycetes</taxon>
        <taxon>Dothideomycetidae</taxon>
        <taxon>Mycosphaerellales</taxon>
        <taxon>Mycosphaerellaceae</taxon>
        <taxon>Zymoseptoria</taxon>
    </lineage>
</organism>
<dbReference type="EMBL" id="LT853708">
    <property type="protein sequence ID" value="SMQ56566.1"/>
    <property type="molecule type" value="Genomic_DNA"/>
</dbReference>
<reference evidence="1 2" key="1">
    <citation type="submission" date="2016-06" db="EMBL/GenBank/DDBJ databases">
        <authorList>
            <person name="Kjaerup R.B."/>
            <person name="Dalgaard T.S."/>
            <person name="Juul-Madsen H.R."/>
        </authorList>
    </citation>
    <scope>NUCLEOTIDE SEQUENCE [LARGE SCALE GENOMIC DNA]</scope>
</reference>
<evidence type="ECO:0000313" key="1">
    <source>
        <dbReference type="EMBL" id="SMQ56566.1"/>
    </source>
</evidence>
<dbReference type="Proteomes" id="UP000215127">
    <property type="component" value="Chromosome 20"/>
</dbReference>
<sequence>MSSFLSEQTVSRKTLFEHIGGLDYCVKTSSRRLLEAFLPYSPACHSLQCSLRLVRRLPGIKGSRLPMRGSTVVVEKGWSMSEGSTADFEVSNPFKGAGTLKIRFARCKATMVWAAWRRNLTWSLSELDNVPPTSAPEITHGYGYTVTAHGSRSLENDVDDVAILQSSAGTRDQNLDELKESSPLVRPSSSSERSLLAFPCLFSASSRSFAMRFFAICSLS</sequence>
<dbReference type="AlphaFoldDB" id="A0A1X7SA70"/>
<accession>A0A1X7SA70</accession>
<evidence type="ECO:0000313" key="2">
    <source>
        <dbReference type="Proteomes" id="UP000215127"/>
    </source>
</evidence>
<keyword evidence="2" id="KW-1185">Reference proteome</keyword>
<gene>
    <name evidence="1" type="ORF">ZT3D7_G11721</name>
</gene>
<name>A0A1X7SA70_ZYMT9</name>